<dbReference type="GO" id="GO:0004824">
    <property type="term" value="F:lysine-tRNA ligase activity"/>
    <property type="evidence" value="ECO:0007669"/>
    <property type="project" value="UniProtKB-UniRule"/>
</dbReference>
<dbReference type="PANTHER" id="PTHR42918">
    <property type="entry name" value="LYSYL-TRNA SYNTHETASE"/>
    <property type="match status" value="1"/>
</dbReference>
<dbReference type="InterPro" id="IPR045864">
    <property type="entry name" value="aa-tRNA-synth_II/BPL/LPL"/>
</dbReference>
<dbReference type="PROSITE" id="PS50862">
    <property type="entry name" value="AA_TRNA_LIGASE_II"/>
    <property type="match status" value="1"/>
</dbReference>
<keyword evidence="2 7" id="KW-0479">Metal-binding</keyword>
<protein>
    <recommendedName>
        <fullName evidence="7">Lysine--tRNA ligase</fullName>
        <ecNumber evidence="7">6.1.1.6</ecNumber>
    </recommendedName>
    <alternativeName>
        <fullName evidence="7">Lysyl-tRNA synthetase</fullName>
        <shortName evidence="7">LysRS</shortName>
    </alternativeName>
</protein>
<gene>
    <name evidence="7 10" type="primary">lysS</name>
    <name evidence="10" type="ORF">COV49_02865</name>
</gene>
<dbReference type="PANTHER" id="PTHR42918:SF15">
    <property type="entry name" value="LYSINE--TRNA LIGASE, CHLOROPLASTIC_MITOCHONDRIAL"/>
    <property type="match status" value="1"/>
</dbReference>
<feature type="domain" description="Aminoacyl-transfer RNA synthetases class-II family profile" evidence="9">
    <location>
        <begin position="180"/>
        <end position="487"/>
    </location>
</feature>
<keyword evidence="5 7" id="KW-0030">Aminoacyl-tRNA synthetase</keyword>
<evidence type="ECO:0000259" key="9">
    <source>
        <dbReference type="PROSITE" id="PS50862"/>
    </source>
</evidence>
<dbReference type="SUPFAM" id="SSF55681">
    <property type="entry name" value="Class II aaRS and biotin synthetases"/>
    <property type="match status" value="1"/>
</dbReference>
<evidence type="ECO:0000256" key="7">
    <source>
        <dbReference type="HAMAP-Rule" id="MF_00252"/>
    </source>
</evidence>
<dbReference type="InterPro" id="IPR018149">
    <property type="entry name" value="Lys-tRNA-synth_II_C"/>
</dbReference>
<dbReference type="Pfam" id="PF01336">
    <property type="entry name" value="tRNA_anti-codon"/>
    <property type="match status" value="1"/>
</dbReference>
<dbReference type="GO" id="GO:0000049">
    <property type="term" value="F:tRNA binding"/>
    <property type="evidence" value="ECO:0007669"/>
    <property type="project" value="TreeGrafter"/>
</dbReference>
<keyword evidence="1 7" id="KW-0436">Ligase</keyword>
<comment type="cofactor">
    <cofactor evidence="7 8">
        <name>Mg(2+)</name>
        <dbReference type="ChEBI" id="CHEBI:18420"/>
    </cofactor>
    <text evidence="7 8">Binds 3 Mg(2+) ions per subunit.</text>
</comment>
<evidence type="ECO:0000256" key="5">
    <source>
        <dbReference type="ARBA" id="ARBA00023146"/>
    </source>
</evidence>
<name>A0A2M6K916_9BACT</name>
<proteinExistence type="inferred from homology"/>
<dbReference type="HAMAP" id="MF_00252">
    <property type="entry name" value="Lys_tRNA_synth_class2"/>
    <property type="match status" value="1"/>
</dbReference>
<dbReference type="EMBL" id="PCWW01000048">
    <property type="protein sequence ID" value="PIR13259.1"/>
    <property type="molecule type" value="Genomic_DNA"/>
</dbReference>
<comment type="subcellular location">
    <subcellularLocation>
        <location evidence="7">Cytoplasm</location>
    </subcellularLocation>
</comment>
<dbReference type="GO" id="GO:0005524">
    <property type="term" value="F:ATP binding"/>
    <property type="evidence" value="ECO:0007669"/>
    <property type="project" value="UniProtKB-UniRule"/>
</dbReference>
<dbReference type="InterPro" id="IPR004365">
    <property type="entry name" value="NA-bd_OB_tRNA"/>
</dbReference>
<keyword evidence="7 8" id="KW-0460">Magnesium</keyword>
<evidence type="ECO:0000256" key="2">
    <source>
        <dbReference type="ARBA" id="ARBA00022723"/>
    </source>
</evidence>
<feature type="binding site" evidence="7">
    <location>
        <position position="408"/>
    </location>
    <ligand>
        <name>Mg(2+)</name>
        <dbReference type="ChEBI" id="CHEBI:18420"/>
        <label>1</label>
    </ligand>
</feature>
<evidence type="ECO:0000256" key="6">
    <source>
        <dbReference type="ARBA" id="ARBA00048573"/>
    </source>
</evidence>
<keyword evidence="3 7" id="KW-0547">Nucleotide-binding</keyword>
<dbReference type="CDD" id="cd04322">
    <property type="entry name" value="LysRS_N"/>
    <property type="match status" value="1"/>
</dbReference>
<dbReference type="EC" id="6.1.1.6" evidence="7"/>
<dbReference type="InterPro" id="IPR004364">
    <property type="entry name" value="Aa-tRNA-synt_II"/>
</dbReference>
<dbReference type="NCBIfam" id="TIGR00499">
    <property type="entry name" value="lysS_bact"/>
    <property type="match status" value="1"/>
</dbReference>
<organism evidence="10 11">
    <name type="scientific">Candidatus Falkowbacteria bacterium CG11_big_fil_rev_8_21_14_0_20_39_10</name>
    <dbReference type="NCBI Taxonomy" id="1974570"/>
    <lineage>
        <taxon>Bacteria</taxon>
        <taxon>Candidatus Falkowiibacteriota</taxon>
    </lineage>
</organism>
<comment type="subunit">
    <text evidence="7">Homodimer.</text>
</comment>
<feature type="binding site" evidence="7">
    <location>
        <position position="408"/>
    </location>
    <ligand>
        <name>Mg(2+)</name>
        <dbReference type="ChEBI" id="CHEBI:18420"/>
        <label>2</label>
    </ligand>
</feature>
<comment type="caution">
    <text evidence="10">The sequence shown here is derived from an EMBL/GenBank/DDBJ whole genome shotgun (WGS) entry which is preliminary data.</text>
</comment>
<evidence type="ECO:0000256" key="4">
    <source>
        <dbReference type="ARBA" id="ARBA00022840"/>
    </source>
</evidence>
<dbReference type="NCBIfam" id="NF001756">
    <property type="entry name" value="PRK00484.1"/>
    <property type="match status" value="1"/>
</dbReference>
<dbReference type="Proteomes" id="UP000230869">
    <property type="component" value="Unassembled WGS sequence"/>
</dbReference>
<sequence length="490" mass="56814">MEKNTKVSERDERLKKLKELQNLGLDPYPSKAKITHDIGQTLADFKALEKNQKDIFIAGRLRVIRAHGNLTFARLDDGSGQMQIVLSKKEVGQDNYKNFTKLIDAGDFIEARGRCFVTQKGEESLLVKNWKLLAKALRPLPEKWHGLKDEEERLRKRYLEILTNPDVRDLIEKKSVFWNAVREFMLKKDFLEVETPVLETTTGGADARPFATHHNALDMNVYLRISMGELWQKRLMVAGLPKTFEIGRQFRNEGMSAEHLQDYTQMEFYWAYADYEDGMKLAEELFKHVAKKTFGTLKFKIRGFEVDLNKKWQTYDYQKVIKKETGIDVLDASQEKIEAKLRELKIKYDKKGFNLTRGLDNLWKYCRKNIAGPGFLINVPVTMEPLAKRKKDDSRLVERFQVMIAGSELGKGYSELNDPLDQAERFSQQQKLREAGDEEAQMHDHDFVEALEYGMPPTCGFGMSERVFSFLADKTSRECQIFPLLKPKGR</sequence>
<comment type="caution">
    <text evidence="7">Lacks conserved residue(s) required for the propagation of feature annotation.</text>
</comment>
<keyword evidence="4 7" id="KW-0067">ATP-binding</keyword>
<evidence type="ECO:0000256" key="1">
    <source>
        <dbReference type="ARBA" id="ARBA00022598"/>
    </source>
</evidence>
<dbReference type="PRINTS" id="PR00982">
    <property type="entry name" value="TRNASYNTHLYS"/>
</dbReference>
<evidence type="ECO:0000256" key="3">
    <source>
        <dbReference type="ARBA" id="ARBA00022741"/>
    </source>
</evidence>
<dbReference type="InterPro" id="IPR006195">
    <property type="entry name" value="aa-tRNA-synth_II"/>
</dbReference>
<dbReference type="GO" id="GO:0005829">
    <property type="term" value="C:cytosol"/>
    <property type="evidence" value="ECO:0007669"/>
    <property type="project" value="TreeGrafter"/>
</dbReference>
<dbReference type="InterPro" id="IPR044136">
    <property type="entry name" value="Lys-tRNA-ligase_II_N"/>
</dbReference>
<evidence type="ECO:0000313" key="11">
    <source>
        <dbReference type="Proteomes" id="UP000230869"/>
    </source>
</evidence>
<dbReference type="Pfam" id="PF00152">
    <property type="entry name" value="tRNA-synt_2"/>
    <property type="match status" value="1"/>
</dbReference>
<accession>A0A2M6K916</accession>
<dbReference type="Gene3D" id="3.30.930.10">
    <property type="entry name" value="Bira Bifunctional Protein, Domain 2"/>
    <property type="match status" value="1"/>
</dbReference>
<keyword evidence="7" id="KW-0963">Cytoplasm</keyword>
<reference evidence="10 11" key="1">
    <citation type="submission" date="2017-09" db="EMBL/GenBank/DDBJ databases">
        <title>Depth-based differentiation of microbial function through sediment-hosted aquifers and enrichment of novel symbionts in the deep terrestrial subsurface.</title>
        <authorList>
            <person name="Probst A.J."/>
            <person name="Ladd B."/>
            <person name="Jarett J.K."/>
            <person name="Geller-Mcgrath D.E."/>
            <person name="Sieber C.M."/>
            <person name="Emerson J.B."/>
            <person name="Anantharaman K."/>
            <person name="Thomas B.C."/>
            <person name="Malmstrom R."/>
            <person name="Stieglmeier M."/>
            <person name="Klingl A."/>
            <person name="Woyke T."/>
            <person name="Ryan C.M."/>
            <person name="Banfield J.F."/>
        </authorList>
    </citation>
    <scope>NUCLEOTIDE SEQUENCE [LARGE SCALE GENOMIC DNA]</scope>
    <source>
        <strain evidence="10">CG11_big_fil_rev_8_21_14_0_20_39_10</strain>
    </source>
</reference>
<evidence type="ECO:0000313" key="10">
    <source>
        <dbReference type="EMBL" id="PIR13259.1"/>
    </source>
</evidence>
<dbReference type="InterPro" id="IPR012340">
    <property type="entry name" value="NA-bd_OB-fold"/>
</dbReference>
<comment type="similarity">
    <text evidence="7">Belongs to the class-II aminoacyl-tRNA synthetase family.</text>
</comment>
<dbReference type="AlphaFoldDB" id="A0A2M6K916"/>
<dbReference type="SUPFAM" id="SSF50249">
    <property type="entry name" value="Nucleic acid-binding proteins"/>
    <property type="match status" value="1"/>
</dbReference>
<keyword evidence="7" id="KW-0648">Protein biosynthesis</keyword>
<evidence type="ECO:0000256" key="8">
    <source>
        <dbReference type="RuleBase" id="RU000336"/>
    </source>
</evidence>
<comment type="catalytic activity">
    <reaction evidence="6 7 8">
        <text>tRNA(Lys) + L-lysine + ATP = L-lysyl-tRNA(Lys) + AMP + diphosphate</text>
        <dbReference type="Rhea" id="RHEA:20792"/>
        <dbReference type="Rhea" id="RHEA-COMP:9696"/>
        <dbReference type="Rhea" id="RHEA-COMP:9697"/>
        <dbReference type="ChEBI" id="CHEBI:30616"/>
        <dbReference type="ChEBI" id="CHEBI:32551"/>
        <dbReference type="ChEBI" id="CHEBI:33019"/>
        <dbReference type="ChEBI" id="CHEBI:78442"/>
        <dbReference type="ChEBI" id="CHEBI:78529"/>
        <dbReference type="ChEBI" id="CHEBI:456215"/>
        <dbReference type="EC" id="6.1.1.6"/>
    </reaction>
</comment>
<dbReference type="Gene3D" id="2.40.50.140">
    <property type="entry name" value="Nucleic acid-binding proteins"/>
    <property type="match status" value="1"/>
</dbReference>
<dbReference type="InterPro" id="IPR002313">
    <property type="entry name" value="Lys-tRNA-ligase_II"/>
</dbReference>
<dbReference type="GO" id="GO:0006430">
    <property type="term" value="P:lysyl-tRNA aminoacylation"/>
    <property type="evidence" value="ECO:0007669"/>
    <property type="project" value="UniProtKB-UniRule"/>
</dbReference>
<dbReference type="GO" id="GO:0000287">
    <property type="term" value="F:magnesium ion binding"/>
    <property type="evidence" value="ECO:0007669"/>
    <property type="project" value="UniProtKB-UniRule"/>
</dbReference>